<organism evidence="1 2">
    <name type="scientific">Stylosanthes scabra</name>
    <dbReference type="NCBI Taxonomy" id="79078"/>
    <lineage>
        <taxon>Eukaryota</taxon>
        <taxon>Viridiplantae</taxon>
        <taxon>Streptophyta</taxon>
        <taxon>Embryophyta</taxon>
        <taxon>Tracheophyta</taxon>
        <taxon>Spermatophyta</taxon>
        <taxon>Magnoliopsida</taxon>
        <taxon>eudicotyledons</taxon>
        <taxon>Gunneridae</taxon>
        <taxon>Pentapetalae</taxon>
        <taxon>rosids</taxon>
        <taxon>fabids</taxon>
        <taxon>Fabales</taxon>
        <taxon>Fabaceae</taxon>
        <taxon>Papilionoideae</taxon>
        <taxon>50 kb inversion clade</taxon>
        <taxon>dalbergioids sensu lato</taxon>
        <taxon>Dalbergieae</taxon>
        <taxon>Pterocarpus clade</taxon>
        <taxon>Stylosanthes</taxon>
    </lineage>
</organism>
<keyword evidence="2" id="KW-1185">Reference proteome</keyword>
<dbReference type="Proteomes" id="UP001341840">
    <property type="component" value="Unassembled WGS sequence"/>
</dbReference>
<dbReference type="EMBL" id="JASCZI010120834">
    <property type="protein sequence ID" value="MED6155167.1"/>
    <property type="molecule type" value="Genomic_DNA"/>
</dbReference>
<name>A0ABU6U1Y6_9FABA</name>
<evidence type="ECO:0000313" key="2">
    <source>
        <dbReference type="Proteomes" id="UP001341840"/>
    </source>
</evidence>
<comment type="caution">
    <text evidence="1">The sequence shown here is derived from an EMBL/GenBank/DDBJ whole genome shotgun (WGS) entry which is preliminary data.</text>
</comment>
<sequence length="113" mass="11935">MDLGKEEMKGNGVENERWEKTVCHSSISIPCVDRRLLPPPTIAAVLDCSCGASCSCTRVCVLGASVPQKSKPCMHRAPSSLICIRASFFSAGCGIVRSSCSLLGCASLLQNSD</sequence>
<evidence type="ECO:0000313" key="1">
    <source>
        <dbReference type="EMBL" id="MED6155167.1"/>
    </source>
</evidence>
<protein>
    <submittedName>
        <fullName evidence="1">Uncharacterized protein</fullName>
    </submittedName>
</protein>
<accession>A0ABU6U1Y6</accession>
<reference evidence="1 2" key="1">
    <citation type="journal article" date="2023" name="Plants (Basel)">
        <title>Bridging the Gap: Combining Genomics and Transcriptomics Approaches to Understand Stylosanthes scabra, an Orphan Legume from the Brazilian Caatinga.</title>
        <authorList>
            <person name="Ferreira-Neto J.R.C."/>
            <person name="da Silva M.D."/>
            <person name="Binneck E."/>
            <person name="de Melo N.F."/>
            <person name="da Silva R.H."/>
            <person name="de Melo A.L.T.M."/>
            <person name="Pandolfi V."/>
            <person name="Bustamante F.O."/>
            <person name="Brasileiro-Vidal A.C."/>
            <person name="Benko-Iseppon A.M."/>
        </authorList>
    </citation>
    <scope>NUCLEOTIDE SEQUENCE [LARGE SCALE GENOMIC DNA]</scope>
    <source>
        <tissue evidence="1">Leaves</tissue>
    </source>
</reference>
<proteinExistence type="predicted"/>
<gene>
    <name evidence="1" type="ORF">PIB30_002895</name>
</gene>